<dbReference type="InterPro" id="IPR025669">
    <property type="entry name" value="AAA_dom"/>
</dbReference>
<dbReference type="PANTHER" id="PTHR43384:SF4">
    <property type="entry name" value="CELLULOSE BIOSYNTHESIS PROTEIN BCSQ-RELATED"/>
    <property type="match status" value="1"/>
</dbReference>
<sequence length="263" mass="29644">MRSISIASGKGGVGKTSFVINLALALSQYSQKVLIFDADLGLANIDVMLGISPKFDIRYVINGDLSLKDIVYSTEYNFDLIPASSGVVELTNLNSAQKLLLKDQMEEVFKKYDYLLFDSSAGISENVLFFMYLAEERIVICTPEPTSIADAYALIKVGHKHYRIKDFYLVVNMVKDEIEGKRIYQQLLYVIERFLPEVKLSYLGGLPFDECVKTSVKSQVPFLKLCPENNVSKKMMQIAMKLLKFGTQEVKGLENFLEKLITA</sequence>
<evidence type="ECO:0000259" key="4">
    <source>
        <dbReference type="Pfam" id="PF13614"/>
    </source>
</evidence>
<evidence type="ECO:0000256" key="3">
    <source>
        <dbReference type="PIRSR" id="PIRSR003092-1"/>
    </source>
</evidence>
<comment type="caution">
    <text evidence="5">The sequence shown here is derived from an EMBL/GenBank/DDBJ whole genome shotgun (WGS) entry which is preliminary data.</text>
</comment>
<dbReference type="AlphaFoldDB" id="A0A2N7PM28"/>
<keyword evidence="2 3" id="KW-0067">ATP-binding</keyword>
<dbReference type="GO" id="GO:0005524">
    <property type="term" value="F:ATP binding"/>
    <property type="evidence" value="ECO:0007669"/>
    <property type="project" value="UniProtKB-KW"/>
</dbReference>
<dbReference type="Pfam" id="PF13614">
    <property type="entry name" value="AAA_31"/>
    <property type="match status" value="1"/>
</dbReference>
<dbReference type="InterPro" id="IPR027417">
    <property type="entry name" value="P-loop_NTPase"/>
</dbReference>
<evidence type="ECO:0000256" key="2">
    <source>
        <dbReference type="ARBA" id="ARBA00022840"/>
    </source>
</evidence>
<gene>
    <name evidence="5" type="ORF">C0190_06870</name>
</gene>
<evidence type="ECO:0000313" key="5">
    <source>
        <dbReference type="EMBL" id="PMP65328.1"/>
    </source>
</evidence>
<dbReference type="SUPFAM" id="SSF52540">
    <property type="entry name" value="P-loop containing nucleoside triphosphate hydrolases"/>
    <property type="match status" value="1"/>
</dbReference>
<accession>A0A2N7PM28</accession>
<dbReference type="InterPro" id="IPR050625">
    <property type="entry name" value="ParA/MinD_ATPase"/>
</dbReference>
<dbReference type="GO" id="GO:0005829">
    <property type="term" value="C:cytosol"/>
    <property type="evidence" value="ECO:0007669"/>
    <property type="project" value="TreeGrafter"/>
</dbReference>
<keyword evidence="5" id="KW-0966">Cell projection</keyword>
<dbReference type="Proteomes" id="UP000235460">
    <property type="component" value="Unassembled WGS sequence"/>
</dbReference>
<organism evidence="5 6">
    <name type="scientific">Thermodesulfobacterium geofontis</name>
    <dbReference type="NCBI Taxonomy" id="1295609"/>
    <lineage>
        <taxon>Bacteria</taxon>
        <taxon>Pseudomonadati</taxon>
        <taxon>Thermodesulfobacteriota</taxon>
        <taxon>Thermodesulfobacteria</taxon>
        <taxon>Thermodesulfobacteriales</taxon>
        <taxon>Thermodesulfobacteriaceae</taxon>
        <taxon>Thermodesulfobacterium</taxon>
    </lineage>
</organism>
<keyword evidence="5" id="KW-0282">Flagellum</keyword>
<feature type="domain" description="AAA" evidence="4">
    <location>
        <begin position="1"/>
        <end position="156"/>
    </location>
</feature>
<evidence type="ECO:0000313" key="6">
    <source>
        <dbReference type="Proteomes" id="UP000235460"/>
    </source>
</evidence>
<keyword evidence="1 3" id="KW-0547">Nucleotide-binding</keyword>
<dbReference type="CDD" id="cd02038">
    <property type="entry name" value="FlhG-like"/>
    <property type="match status" value="1"/>
</dbReference>
<dbReference type="InterPro" id="IPR033875">
    <property type="entry name" value="FlhG"/>
</dbReference>
<dbReference type="InterPro" id="IPR025501">
    <property type="entry name" value="MinD_FleN"/>
</dbReference>
<reference evidence="5 6" key="1">
    <citation type="submission" date="2018-01" db="EMBL/GenBank/DDBJ databases">
        <title>Metagenomic assembled genomes from two thermal pools in the Uzon Caldera, Kamchatka, Russia.</title>
        <authorList>
            <person name="Wilkins L."/>
            <person name="Ettinger C."/>
        </authorList>
    </citation>
    <scope>NUCLEOTIDE SEQUENCE [LARGE SCALE GENOMIC DNA]</scope>
    <source>
        <strain evidence="5">ZAV-08</strain>
    </source>
</reference>
<dbReference type="EMBL" id="PNIK01000099">
    <property type="protein sequence ID" value="PMP65328.1"/>
    <property type="molecule type" value="Genomic_DNA"/>
</dbReference>
<name>A0A2N7PM28_9BACT</name>
<proteinExistence type="predicted"/>
<feature type="binding site" evidence="3">
    <location>
        <begin position="10"/>
        <end position="17"/>
    </location>
    <ligand>
        <name>ATP</name>
        <dbReference type="ChEBI" id="CHEBI:30616"/>
    </ligand>
</feature>
<protein>
    <submittedName>
        <fullName evidence="5">Flagellar synthesis regulator FleN</fullName>
    </submittedName>
</protein>
<keyword evidence="5" id="KW-0969">Cilium</keyword>
<dbReference type="Gene3D" id="3.40.50.300">
    <property type="entry name" value="P-loop containing nucleotide triphosphate hydrolases"/>
    <property type="match status" value="1"/>
</dbReference>
<evidence type="ECO:0000256" key="1">
    <source>
        <dbReference type="ARBA" id="ARBA00022741"/>
    </source>
</evidence>
<dbReference type="GO" id="GO:0009898">
    <property type="term" value="C:cytoplasmic side of plasma membrane"/>
    <property type="evidence" value="ECO:0007669"/>
    <property type="project" value="TreeGrafter"/>
</dbReference>
<dbReference type="GO" id="GO:0051782">
    <property type="term" value="P:negative regulation of cell division"/>
    <property type="evidence" value="ECO:0007669"/>
    <property type="project" value="TreeGrafter"/>
</dbReference>
<dbReference type="PIRSF" id="PIRSF003092">
    <property type="entry name" value="MinD"/>
    <property type="match status" value="1"/>
</dbReference>
<dbReference type="GO" id="GO:0016887">
    <property type="term" value="F:ATP hydrolysis activity"/>
    <property type="evidence" value="ECO:0007669"/>
    <property type="project" value="TreeGrafter"/>
</dbReference>
<dbReference type="PANTHER" id="PTHR43384">
    <property type="entry name" value="SEPTUM SITE-DETERMINING PROTEIN MIND HOMOLOG, CHLOROPLASTIC-RELATED"/>
    <property type="match status" value="1"/>
</dbReference>